<comment type="caution">
    <text evidence="7">The sequence shown here is derived from an EMBL/GenBank/DDBJ whole genome shotgun (WGS) entry which is preliminary data.</text>
</comment>
<reference evidence="7 8" key="1">
    <citation type="submission" date="2017-04" db="EMBL/GenBank/DDBJ databases">
        <title>Draft genome sequence of Marssonina coronaria NL1: causal agent of apple blotch.</title>
        <authorList>
            <person name="Cheng Q."/>
        </authorList>
    </citation>
    <scope>NUCLEOTIDE SEQUENCE [LARGE SCALE GENOMIC DNA]</scope>
    <source>
        <strain evidence="7 8">NL1</strain>
    </source>
</reference>
<keyword evidence="4 5" id="KW-0472">Membrane</keyword>
<keyword evidence="8" id="KW-1185">Reference proteome</keyword>
<dbReference type="PROSITE" id="PS51380">
    <property type="entry name" value="EXS"/>
    <property type="match status" value="1"/>
</dbReference>
<dbReference type="EMBL" id="MZNU01000253">
    <property type="protein sequence ID" value="OWP01947.1"/>
    <property type="molecule type" value="Genomic_DNA"/>
</dbReference>
<dbReference type="OrthoDB" id="2159384at2759"/>
<dbReference type="GO" id="GO:0005737">
    <property type="term" value="C:cytoplasm"/>
    <property type="evidence" value="ECO:0007669"/>
    <property type="project" value="TreeGrafter"/>
</dbReference>
<evidence type="ECO:0000313" key="7">
    <source>
        <dbReference type="EMBL" id="OWP01947.1"/>
    </source>
</evidence>
<evidence type="ECO:0000259" key="6">
    <source>
        <dbReference type="PROSITE" id="PS51380"/>
    </source>
</evidence>
<dbReference type="STRING" id="503106.A0A218Z1M0"/>
<evidence type="ECO:0000256" key="2">
    <source>
        <dbReference type="ARBA" id="ARBA00022692"/>
    </source>
</evidence>
<dbReference type="InParanoid" id="A0A218Z1M0"/>
<dbReference type="PANTHER" id="PTHR10783:SF46">
    <property type="entry name" value="PROTEIN ERD1 HOMOLOG 2"/>
    <property type="match status" value="1"/>
</dbReference>
<name>A0A218Z1M0_9HELO</name>
<evidence type="ECO:0000256" key="3">
    <source>
        <dbReference type="ARBA" id="ARBA00022989"/>
    </source>
</evidence>
<evidence type="ECO:0000256" key="5">
    <source>
        <dbReference type="SAM" id="Phobius"/>
    </source>
</evidence>
<comment type="subcellular location">
    <subcellularLocation>
        <location evidence="1">Membrane</location>
        <topology evidence="1">Multi-pass membrane protein</topology>
    </subcellularLocation>
</comment>
<feature type="transmembrane region" description="Helical" evidence="5">
    <location>
        <begin position="74"/>
        <end position="93"/>
    </location>
</feature>
<accession>A0A218Z1M0</accession>
<protein>
    <submittedName>
        <fullName evidence="7">Protein-ER retention protein (Erd1)</fullName>
    </submittedName>
</protein>
<organism evidence="7 8">
    <name type="scientific">Diplocarpon coronariae</name>
    <dbReference type="NCBI Taxonomy" id="2795749"/>
    <lineage>
        <taxon>Eukaryota</taxon>
        <taxon>Fungi</taxon>
        <taxon>Dikarya</taxon>
        <taxon>Ascomycota</taxon>
        <taxon>Pezizomycotina</taxon>
        <taxon>Leotiomycetes</taxon>
        <taxon>Helotiales</taxon>
        <taxon>Drepanopezizaceae</taxon>
        <taxon>Diplocarpon</taxon>
    </lineage>
</organism>
<evidence type="ECO:0000256" key="1">
    <source>
        <dbReference type="ARBA" id="ARBA00004141"/>
    </source>
</evidence>
<dbReference type="AlphaFoldDB" id="A0A218Z1M0"/>
<dbReference type="InterPro" id="IPR004342">
    <property type="entry name" value="EXS_C"/>
</dbReference>
<keyword evidence="2 5" id="KW-0812">Transmembrane</keyword>
<evidence type="ECO:0000256" key="4">
    <source>
        <dbReference type="ARBA" id="ARBA00023136"/>
    </source>
</evidence>
<dbReference type="Pfam" id="PF03124">
    <property type="entry name" value="EXS"/>
    <property type="match status" value="1"/>
</dbReference>
<keyword evidence="3 5" id="KW-1133">Transmembrane helix</keyword>
<dbReference type="PANTHER" id="PTHR10783">
    <property type="entry name" value="XENOTROPIC AND POLYTROPIC RETROVIRUS RECEPTOR 1-RELATED"/>
    <property type="match status" value="1"/>
</dbReference>
<feature type="domain" description="EXS" evidence="6">
    <location>
        <begin position="190"/>
        <end position="417"/>
    </location>
</feature>
<gene>
    <name evidence="7" type="ORF">B2J93_4573</name>
</gene>
<dbReference type="Proteomes" id="UP000242519">
    <property type="component" value="Unassembled WGS sequence"/>
</dbReference>
<dbReference type="FunCoup" id="A0A218Z1M0">
    <property type="interactions" value="47"/>
</dbReference>
<sequence length="432" mass="48847">MDGDPAVEPELDSFSLSLPLPYRVALLVVLGIWLWGANLHYLSLVKIDVPSLLHYPPRASPRTDPPHHLSTYRLGFLLAIPTSLSLLLFWALSHRRPSLVIFYDFLPISLLLLLALIFFLPRRFSPSGRKRFLQTLRRVSIGGLAQADDGKFGDILLADVLTSYAKIIADLFVSLCMFFSHNGSATRRPDRGCGGQYLVPIIIAIPSLIRLRQCLTEYLRVRTSNRRNGGIGSQGWGGQHLANAVKYASAFPVIILSALQRNLSLNHDAVGLTETSLYRAWICAVLLNSLYSFYWDIGKDWDLTLFTPSKTPRNTPYGLRPRLYFPTPRLYYGAIALDLCLRCTWSLKLSPHMDHFADFESGIFVMETLEVVRRWMWIFFRVETEWVRRTEKAGLDTPGQDDILLGAYRDGEEDLLDLDGDFGYAGSKDGDD</sequence>
<feature type="transmembrane region" description="Helical" evidence="5">
    <location>
        <begin position="99"/>
        <end position="121"/>
    </location>
</feature>
<proteinExistence type="predicted"/>
<dbReference type="GO" id="GO:0016020">
    <property type="term" value="C:membrane"/>
    <property type="evidence" value="ECO:0007669"/>
    <property type="project" value="UniProtKB-SubCell"/>
</dbReference>
<evidence type="ECO:0000313" key="8">
    <source>
        <dbReference type="Proteomes" id="UP000242519"/>
    </source>
</evidence>
<feature type="transmembrane region" description="Helical" evidence="5">
    <location>
        <begin position="20"/>
        <end position="42"/>
    </location>
</feature>